<dbReference type="Gene3D" id="2.60.200.20">
    <property type="match status" value="1"/>
</dbReference>
<dbReference type="GO" id="GO:0005737">
    <property type="term" value="C:cytoplasm"/>
    <property type="evidence" value="ECO:0007669"/>
    <property type="project" value="TreeGrafter"/>
</dbReference>
<dbReference type="PANTHER" id="PTHR15715">
    <property type="entry name" value="CENTROSOMAL PROTEIN OF 170 KDA"/>
    <property type="match status" value="1"/>
</dbReference>
<name>A0A067SMM7_GALM3</name>
<dbReference type="STRING" id="685588.A0A067SMM7"/>
<dbReference type="InterPro" id="IPR051176">
    <property type="entry name" value="Cent_Immune-Sig_Mod"/>
</dbReference>
<feature type="non-terminal residue" evidence="2">
    <location>
        <position position="1"/>
    </location>
</feature>
<dbReference type="OrthoDB" id="687730at2759"/>
<dbReference type="PROSITE" id="PS50006">
    <property type="entry name" value="FHA_DOMAIN"/>
    <property type="match status" value="1"/>
</dbReference>
<dbReference type="AlphaFoldDB" id="A0A067SMM7"/>
<dbReference type="InterPro" id="IPR008984">
    <property type="entry name" value="SMAD_FHA_dom_sf"/>
</dbReference>
<proteinExistence type="predicted"/>
<dbReference type="SUPFAM" id="SSF49879">
    <property type="entry name" value="SMAD/FHA domain"/>
    <property type="match status" value="1"/>
</dbReference>
<reference evidence="3" key="1">
    <citation type="journal article" date="2014" name="Proc. Natl. Acad. Sci. U.S.A.">
        <title>Extensive sampling of basidiomycete genomes demonstrates inadequacy of the white-rot/brown-rot paradigm for wood decay fungi.</title>
        <authorList>
            <person name="Riley R."/>
            <person name="Salamov A.A."/>
            <person name="Brown D.W."/>
            <person name="Nagy L.G."/>
            <person name="Floudas D."/>
            <person name="Held B.W."/>
            <person name="Levasseur A."/>
            <person name="Lombard V."/>
            <person name="Morin E."/>
            <person name="Otillar R."/>
            <person name="Lindquist E.A."/>
            <person name="Sun H."/>
            <person name="LaButti K.M."/>
            <person name="Schmutz J."/>
            <person name="Jabbour D."/>
            <person name="Luo H."/>
            <person name="Baker S.E."/>
            <person name="Pisabarro A.G."/>
            <person name="Walton J.D."/>
            <person name="Blanchette R.A."/>
            <person name="Henrissat B."/>
            <person name="Martin F."/>
            <person name="Cullen D."/>
            <person name="Hibbett D.S."/>
            <person name="Grigoriev I.V."/>
        </authorList>
    </citation>
    <scope>NUCLEOTIDE SEQUENCE [LARGE SCALE GENOMIC DNA]</scope>
    <source>
        <strain evidence="3">CBS 339.88</strain>
    </source>
</reference>
<protein>
    <recommendedName>
        <fullName evidence="1">FHA domain-containing protein</fullName>
    </recommendedName>
</protein>
<dbReference type="Pfam" id="PF00498">
    <property type="entry name" value="FHA"/>
    <property type="match status" value="1"/>
</dbReference>
<organism evidence="2 3">
    <name type="scientific">Galerina marginata (strain CBS 339.88)</name>
    <dbReference type="NCBI Taxonomy" id="685588"/>
    <lineage>
        <taxon>Eukaryota</taxon>
        <taxon>Fungi</taxon>
        <taxon>Dikarya</taxon>
        <taxon>Basidiomycota</taxon>
        <taxon>Agaricomycotina</taxon>
        <taxon>Agaricomycetes</taxon>
        <taxon>Agaricomycetidae</taxon>
        <taxon>Agaricales</taxon>
        <taxon>Agaricineae</taxon>
        <taxon>Strophariaceae</taxon>
        <taxon>Galerina</taxon>
    </lineage>
</organism>
<dbReference type="InterPro" id="IPR000253">
    <property type="entry name" value="FHA_dom"/>
</dbReference>
<dbReference type="EMBL" id="KL142393">
    <property type="protein sequence ID" value="KDR71292.1"/>
    <property type="molecule type" value="Genomic_DNA"/>
</dbReference>
<dbReference type="Proteomes" id="UP000027222">
    <property type="component" value="Unassembled WGS sequence"/>
</dbReference>
<evidence type="ECO:0000313" key="2">
    <source>
        <dbReference type="EMBL" id="KDR71292.1"/>
    </source>
</evidence>
<evidence type="ECO:0000259" key="1">
    <source>
        <dbReference type="PROSITE" id="PS50006"/>
    </source>
</evidence>
<feature type="non-terminal residue" evidence="2">
    <location>
        <position position="83"/>
    </location>
</feature>
<dbReference type="HOGENOM" id="CLU_143914_0_0_1"/>
<keyword evidence="3" id="KW-1185">Reference proteome</keyword>
<sequence length="83" mass="9439">NGFFPSNTMSRAHAEVWTEDGKVYIKDTKSFNGTYVNGKRLSPEREESGPFELKSDDTIEFGIDVFDDEKKNILHPKTTARVV</sequence>
<evidence type="ECO:0000313" key="3">
    <source>
        <dbReference type="Proteomes" id="UP000027222"/>
    </source>
</evidence>
<dbReference type="PANTHER" id="PTHR15715:SF37">
    <property type="entry name" value="LD47843P"/>
    <property type="match status" value="1"/>
</dbReference>
<accession>A0A067SMM7</accession>
<feature type="domain" description="FHA" evidence="1">
    <location>
        <begin position="1"/>
        <end position="41"/>
    </location>
</feature>
<gene>
    <name evidence="2" type="ORF">GALMADRAFT_25990</name>
</gene>